<evidence type="ECO:0000313" key="2">
    <source>
        <dbReference type="Proteomes" id="UP000229896"/>
    </source>
</evidence>
<dbReference type="AlphaFoldDB" id="A0A2M6YBV3"/>
<proteinExistence type="predicted"/>
<gene>
    <name evidence="1" type="ORF">COT12_02450</name>
</gene>
<name>A0A2M6YBV3_9BACT</name>
<sequence>MTENFEIETTKTLAEHGQTLAEYGRILADHGKKLDKHQVILENPVAKVLQHDDEFEKVCQQIKESENRILEAIDNFVKKTDDVEIEQTSTIAILGRYQDEIDSNKKEIIKIKKVVKIA</sequence>
<dbReference type="EMBL" id="PEXI01000077">
    <property type="protein sequence ID" value="PIU24168.1"/>
    <property type="molecule type" value="Genomic_DNA"/>
</dbReference>
<comment type="caution">
    <text evidence="1">The sequence shown here is derived from an EMBL/GenBank/DDBJ whole genome shotgun (WGS) entry which is preliminary data.</text>
</comment>
<protein>
    <submittedName>
        <fullName evidence="1">Uncharacterized protein</fullName>
    </submittedName>
</protein>
<dbReference type="Proteomes" id="UP000229896">
    <property type="component" value="Unassembled WGS sequence"/>
</dbReference>
<organism evidence="1 2">
    <name type="scientific">Candidatus Berkelbacteria bacterium CG08_land_8_20_14_0_20_39_8</name>
    <dbReference type="NCBI Taxonomy" id="1974511"/>
    <lineage>
        <taxon>Bacteria</taxon>
        <taxon>Candidatus Berkelbacteria</taxon>
    </lineage>
</organism>
<accession>A0A2M6YBV3</accession>
<evidence type="ECO:0000313" key="1">
    <source>
        <dbReference type="EMBL" id="PIU24168.1"/>
    </source>
</evidence>
<reference evidence="2" key="1">
    <citation type="submission" date="2017-09" db="EMBL/GenBank/DDBJ databases">
        <title>Depth-based differentiation of microbial function through sediment-hosted aquifers and enrichment of novel symbionts in the deep terrestrial subsurface.</title>
        <authorList>
            <person name="Probst A.J."/>
            <person name="Ladd B."/>
            <person name="Jarett J.K."/>
            <person name="Geller-Mcgrath D.E."/>
            <person name="Sieber C.M.K."/>
            <person name="Emerson J.B."/>
            <person name="Anantharaman K."/>
            <person name="Thomas B.C."/>
            <person name="Malmstrom R."/>
            <person name="Stieglmeier M."/>
            <person name="Klingl A."/>
            <person name="Woyke T."/>
            <person name="Ryan C.M."/>
            <person name="Banfield J.F."/>
        </authorList>
    </citation>
    <scope>NUCLEOTIDE SEQUENCE [LARGE SCALE GENOMIC DNA]</scope>
</reference>